<sequence>MPYLILLQKNTLIQKINSDLLGGIIILFLSIILVIIYQKIKSNRKSFEEKIIQTIKQNRIIDLTFFDNLSEEEMKVNIRREINRINEKHRRKFIDLQKMEDLIKELTTENLRKLYQWFFYKGSC</sequence>
<dbReference type="Proteomes" id="UP001597534">
    <property type="component" value="Unassembled WGS sequence"/>
</dbReference>
<comment type="caution">
    <text evidence="2">The sequence shown here is derived from an EMBL/GenBank/DDBJ whole genome shotgun (WGS) entry which is preliminary data.</text>
</comment>
<proteinExistence type="predicted"/>
<dbReference type="RefSeq" id="WP_379812278.1">
    <property type="nucleotide sequence ID" value="NZ_JBHUPC010000015.1"/>
</dbReference>
<name>A0ABW5YNI8_9FLAO</name>
<organism evidence="2 3">
    <name type="scientific">Flavobacterium chuncheonense</name>
    <dbReference type="NCBI Taxonomy" id="2026653"/>
    <lineage>
        <taxon>Bacteria</taxon>
        <taxon>Pseudomonadati</taxon>
        <taxon>Bacteroidota</taxon>
        <taxon>Flavobacteriia</taxon>
        <taxon>Flavobacteriales</taxon>
        <taxon>Flavobacteriaceae</taxon>
        <taxon>Flavobacterium</taxon>
    </lineage>
</organism>
<feature type="transmembrane region" description="Helical" evidence="1">
    <location>
        <begin position="20"/>
        <end position="37"/>
    </location>
</feature>
<keyword evidence="3" id="KW-1185">Reference proteome</keyword>
<reference evidence="3" key="1">
    <citation type="journal article" date="2019" name="Int. J. Syst. Evol. Microbiol.">
        <title>The Global Catalogue of Microorganisms (GCM) 10K type strain sequencing project: providing services to taxonomists for standard genome sequencing and annotation.</title>
        <authorList>
            <consortium name="The Broad Institute Genomics Platform"/>
            <consortium name="The Broad Institute Genome Sequencing Center for Infectious Disease"/>
            <person name="Wu L."/>
            <person name="Ma J."/>
        </authorList>
    </citation>
    <scope>NUCLEOTIDE SEQUENCE [LARGE SCALE GENOMIC DNA]</scope>
    <source>
        <strain evidence="3">KCTC 22671</strain>
    </source>
</reference>
<evidence type="ECO:0000256" key="1">
    <source>
        <dbReference type="SAM" id="Phobius"/>
    </source>
</evidence>
<keyword evidence="1" id="KW-0472">Membrane</keyword>
<gene>
    <name evidence="2" type="ORF">ACFS5J_11205</name>
</gene>
<evidence type="ECO:0000313" key="3">
    <source>
        <dbReference type="Proteomes" id="UP001597534"/>
    </source>
</evidence>
<keyword evidence="1" id="KW-0812">Transmembrane</keyword>
<evidence type="ECO:0000313" key="2">
    <source>
        <dbReference type="EMBL" id="MFD2892578.1"/>
    </source>
</evidence>
<keyword evidence="1" id="KW-1133">Transmembrane helix</keyword>
<protein>
    <submittedName>
        <fullName evidence="2">Uncharacterized protein</fullName>
    </submittedName>
</protein>
<dbReference type="EMBL" id="JBHUPC010000015">
    <property type="protein sequence ID" value="MFD2892578.1"/>
    <property type="molecule type" value="Genomic_DNA"/>
</dbReference>
<accession>A0ABW5YNI8</accession>